<evidence type="ECO:0000313" key="3">
    <source>
        <dbReference type="Proteomes" id="UP001152755"/>
    </source>
</evidence>
<accession>A0A9X4LWE4</accession>
<protein>
    <submittedName>
        <fullName evidence="2">Uncharacterized protein</fullName>
    </submittedName>
</protein>
<dbReference type="AlphaFoldDB" id="A0A9X4LWE4"/>
<reference evidence="2" key="1">
    <citation type="submission" date="2022-08" db="EMBL/GenBank/DDBJ databases">
        <title>Genome analysis of Corynebacteriales strain.</title>
        <authorList>
            <person name="Lee S.D."/>
        </authorList>
    </citation>
    <scope>NUCLEOTIDE SEQUENCE</scope>
    <source>
        <strain evidence="2">D3-21</strain>
    </source>
</reference>
<dbReference type="Proteomes" id="UP001152755">
    <property type="component" value="Unassembled WGS sequence"/>
</dbReference>
<gene>
    <name evidence="2" type="ORF">NVS88_03265</name>
</gene>
<proteinExistence type="predicted"/>
<evidence type="ECO:0000256" key="1">
    <source>
        <dbReference type="SAM" id="MobiDB-lite"/>
    </source>
</evidence>
<dbReference type="EMBL" id="JANRHA010000001">
    <property type="protein sequence ID" value="MDG3013575.1"/>
    <property type="molecule type" value="Genomic_DNA"/>
</dbReference>
<sequence length="112" mass="12293">MNISGVRLGGSLPRTEGLNGLPSIQDELTSEPSKMHVAVIVFDVASTKVDTDTGDAIPTIRVRRVEPIGRSDDRKQLERLVMRAFEERTGTTVLPLELEDELRAAFGNDSTE</sequence>
<comment type="caution">
    <text evidence="2">The sequence shown here is derived from an EMBL/GenBank/DDBJ whole genome shotgun (WGS) entry which is preliminary data.</text>
</comment>
<organism evidence="2 3">
    <name type="scientific">Speluncibacter jeojiensis</name>
    <dbReference type="NCBI Taxonomy" id="2710754"/>
    <lineage>
        <taxon>Bacteria</taxon>
        <taxon>Bacillati</taxon>
        <taxon>Actinomycetota</taxon>
        <taxon>Actinomycetes</taxon>
        <taxon>Mycobacteriales</taxon>
        <taxon>Speluncibacteraceae</taxon>
        <taxon>Speluncibacter</taxon>
    </lineage>
</organism>
<name>A0A9X4LWE4_9ACTN</name>
<evidence type="ECO:0000313" key="2">
    <source>
        <dbReference type="EMBL" id="MDG3013575.1"/>
    </source>
</evidence>
<feature type="region of interest" description="Disordered" evidence="1">
    <location>
        <begin position="1"/>
        <end position="26"/>
    </location>
</feature>
<keyword evidence="3" id="KW-1185">Reference proteome</keyword>